<evidence type="ECO:0000256" key="6">
    <source>
        <dbReference type="ARBA" id="ARBA00023136"/>
    </source>
</evidence>
<dbReference type="Pfam" id="PF00528">
    <property type="entry name" value="BPD_transp_1"/>
    <property type="match status" value="1"/>
</dbReference>
<feature type="transmembrane region" description="Helical" evidence="7">
    <location>
        <begin position="12"/>
        <end position="31"/>
    </location>
</feature>
<accession>A0A9D1STL3</accession>
<dbReference type="PANTHER" id="PTHR43744">
    <property type="entry name" value="ABC TRANSPORTER PERMEASE PROTEIN MG189-RELATED-RELATED"/>
    <property type="match status" value="1"/>
</dbReference>
<evidence type="ECO:0000259" key="8">
    <source>
        <dbReference type="PROSITE" id="PS50928"/>
    </source>
</evidence>
<reference evidence="9" key="1">
    <citation type="submission" date="2020-10" db="EMBL/GenBank/DDBJ databases">
        <authorList>
            <person name="Gilroy R."/>
        </authorList>
    </citation>
    <scope>NUCLEOTIDE SEQUENCE</scope>
    <source>
        <strain evidence="9">ChiGjej2B2-16831</strain>
    </source>
</reference>
<evidence type="ECO:0000256" key="3">
    <source>
        <dbReference type="ARBA" id="ARBA00022475"/>
    </source>
</evidence>
<evidence type="ECO:0000256" key="1">
    <source>
        <dbReference type="ARBA" id="ARBA00004651"/>
    </source>
</evidence>
<proteinExistence type="inferred from homology"/>
<comment type="subcellular location">
    <subcellularLocation>
        <location evidence="1 7">Cell membrane</location>
        <topology evidence="1 7">Multi-pass membrane protein</topology>
    </subcellularLocation>
</comment>
<dbReference type="PROSITE" id="PS50928">
    <property type="entry name" value="ABC_TM1"/>
    <property type="match status" value="1"/>
</dbReference>
<comment type="similarity">
    <text evidence="7">Belongs to the binding-protein-dependent transport system permease family.</text>
</comment>
<dbReference type="EMBL" id="DVNZ01000134">
    <property type="protein sequence ID" value="HIU94362.1"/>
    <property type="molecule type" value="Genomic_DNA"/>
</dbReference>
<comment type="caution">
    <text evidence="9">The sequence shown here is derived from an EMBL/GenBank/DDBJ whole genome shotgun (WGS) entry which is preliminary data.</text>
</comment>
<evidence type="ECO:0000256" key="4">
    <source>
        <dbReference type="ARBA" id="ARBA00022692"/>
    </source>
</evidence>
<feature type="transmembrane region" description="Helical" evidence="7">
    <location>
        <begin position="237"/>
        <end position="260"/>
    </location>
</feature>
<evidence type="ECO:0000256" key="5">
    <source>
        <dbReference type="ARBA" id="ARBA00022989"/>
    </source>
</evidence>
<sequence>MKTRDRIDTAIRLILITITCVIIFVPLYLVILNSFKPYPEIAADIGAWPIEPTLENYAEAWRRLNFPNALKNTLIITIFSSIGLVVFTGMTGYWIERRRSRVTKLFNVLILSCMCVPFQGFMIAYAQMIGKLGLSGHLFGVILSFWVFSMPMSVFLVSGAVKSVPLEIEEAAHIDGCSAFATFWRIVAPLIKGTLFTVVSLEVIYFWNDYLMTQFILTKPSSRTIQIAMQSLFNEAFFAWDTAVAAVALSILPLFIFFLIAQKQVLEGVTAGSVKG</sequence>
<gene>
    <name evidence="9" type="ORF">IAD24_04310</name>
</gene>
<feature type="transmembrane region" description="Helical" evidence="7">
    <location>
        <begin position="182"/>
        <end position="207"/>
    </location>
</feature>
<dbReference type="GO" id="GO:0005886">
    <property type="term" value="C:plasma membrane"/>
    <property type="evidence" value="ECO:0007669"/>
    <property type="project" value="UniProtKB-SubCell"/>
</dbReference>
<evidence type="ECO:0000313" key="9">
    <source>
        <dbReference type="EMBL" id="HIU94362.1"/>
    </source>
</evidence>
<feature type="transmembrane region" description="Helical" evidence="7">
    <location>
        <begin position="74"/>
        <end position="94"/>
    </location>
</feature>
<dbReference type="InterPro" id="IPR000515">
    <property type="entry name" value="MetI-like"/>
</dbReference>
<keyword evidence="5 7" id="KW-1133">Transmembrane helix</keyword>
<evidence type="ECO:0000256" key="2">
    <source>
        <dbReference type="ARBA" id="ARBA00022448"/>
    </source>
</evidence>
<protein>
    <submittedName>
        <fullName evidence="9">Carbohydrate ABC transporter permease</fullName>
    </submittedName>
</protein>
<dbReference type="PANTHER" id="PTHR43744:SF8">
    <property type="entry name" value="SN-GLYCEROL-3-PHOSPHATE TRANSPORT SYSTEM PERMEASE PROTEIN UGPE"/>
    <property type="match status" value="1"/>
</dbReference>
<feature type="domain" description="ABC transmembrane type-1" evidence="8">
    <location>
        <begin position="70"/>
        <end position="261"/>
    </location>
</feature>
<reference evidence="9" key="2">
    <citation type="journal article" date="2021" name="PeerJ">
        <title>Extensive microbial diversity within the chicken gut microbiome revealed by metagenomics and culture.</title>
        <authorList>
            <person name="Gilroy R."/>
            <person name="Ravi A."/>
            <person name="Getino M."/>
            <person name="Pursley I."/>
            <person name="Horton D.L."/>
            <person name="Alikhan N.F."/>
            <person name="Baker D."/>
            <person name="Gharbi K."/>
            <person name="Hall N."/>
            <person name="Watson M."/>
            <person name="Adriaenssens E.M."/>
            <person name="Foster-Nyarko E."/>
            <person name="Jarju S."/>
            <person name="Secka A."/>
            <person name="Antonio M."/>
            <person name="Oren A."/>
            <person name="Chaudhuri R.R."/>
            <person name="La Ragione R."/>
            <person name="Hildebrand F."/>
            <person name="Pallen M.J."/>
        </authorList>
    </citation>
    <scope>NUCLEOTIDE SEQUENCE</scope>
    <source>
        <strain evidence="9">ChiGjej2B2-16831</strain>
    </source>
</reference>
<dbReference type="GO" id="GO:0055085">
    <property type="term" value="P:transmembrane transport"/>
    <property type="evidence" value="ECO:0007669"/>
    <property type="project" value="InterPro"/>
</dbReference>
<dbReference type="Proteomes" id="UP000824128">
    <property type="component" value="Unassembled WGS sequence"/>
</dbReference>
<evidence type="ECO:0000313" key="10">
    <source>
        <dbReference type="Proteomes" id="UP000824128"/>
    </source>
</evidence>
<keyword evidence="3" id="KW-1003">Cell membrane</keyword>
<feature type="transmembrane region" description="Helical" evidence="7">
    <location>
        <begin position="138"/>
        <end position="161"/>
    </location>
</feature>
<evidence type="ECO:0000256" key="7">
    <source>
        <dbReference type="RuleBase" id="RU363032"/>
    </source>
</evidence>
<dbReference type="CDD" id="cd06261">
    <property type="entry name" value="TM_PBP2"/>
    <property type="match status" value="1"/>
</dbReference>
<dbReference type="Gene3D" id="1.10.3720.10">
    <property type="entry name" value="MetI-like"/>
    <property type="match status" value="1"/>
</dbReference>
<keyword evidence="6 7" id="KW-0472">Membrane</keyword>
<dbReference type="AlphaFoldDB" id="A0A9D1STL3"/>
<keyword evidence="2 7" id="KW-0813">Transport</keyword>
<feature type="transmembrane region" description="Helical" evidence="7">
    <location>
        <begin position="106"/>
        <end position="126"/>
    </location>
</feature>
<keyword evidence="4 7" id="KW-0812">Transmembrane</keyword>
<name>A0A9D1STL3_9FIRM</name>
<dbReference type="SUPFAM" id="SSF161098">
    <property type="entry name" value="MetI-like"/>
    <property type="match status" value="1"/>
</dbReference>
<organism evidence="9 10">
    <name type="scientific">Candidatus Aphodomorpha intestinavium</name>
    <dbReference type="NCBI Taxonomy" id="2840672"/>
    <lineage>
        <taxon>Bacteria</taxon>
        <taxon>Bacillati</taxon>
        <taxon>Bacillota</taxon>
        <taxon>Clostridia</taxon>
        <taxon>Eubacteriales</taxon>
        <taxon>Candidatus Aphodomorpha</taxon>
    </lineage>
</organism>
<dbReference type="InterPro" id="IPR035906">
    <property type="entry name" value="MetI-like_sf"/>
</dbReference>